<name>A0A179VIU3_9MYCO</name>
<feature type="compositionally biased region" description="Low complexity" evidence="1">
    <location>
        <begin position="1"/>
        <end position="10"/>
    </location>
</feature>
<proteinExistence type="predicted"/>
<dbReference type="Proteomes" id="UP000186919">
    <property type="component" value="Unassembled WGS sequence"/>
</dbReference>
<organism evidence="2 3">
    <name type="scientific">Mycobacteroides immunogenum</name>
    <dbReference type="NCBI Taxonomy" id="83262"/>
    <lineage>
        <taxon>Bacteria</taxon>
        <taxon>Bacillati</taxon>
        <taxon>Actinomycetota</taxon>
        <taxon>Actinomycetes</taxon>
        <taxon>Mycobacteriales</taxon>
        <taxon>Mycobacteriaceae</taxon>
        <taxon>Mycobacteroides</taxon>
    </lineage>
</organism>
<evidence type="ECO:0000313" key="3">
    <source>
        <dbReference type="Proteomes" id="UP000186919"/>
    </source>
</evidence>
<feature type="compositionally biased region" description="Acidic residues" evidence="1">
    <location>
        <begin position="15"/>
        <end position="32"/>
    </location>
</feature>
<accession>A0A179VIU3</accession>
<feature type="region of interest" description="Disordered" evidence="1">
    <location>
        <begin position="1"/>
        <end position="53"/>
    </location>
</feature>
<evidence type="ECO:0008006" key="4">
    <source>
        <dbReference type="Google" id="ProtNLM"/>
    </source>
</evidence>
<dbReference type="EMBL" id="LQYE01000001">
    <property type="protein sequence ID" value="OAT70925.1"/>
    <property type="molecule type" value="Genomic_DNA"/>
</dbReference>
<gene>
    <name evidence="2" type="ORF">AWB85_06535</name>
</gene>
<protein>
    <recommendedName>
        <fullName evidence="4">Tail assembly chaperone</fullName>
    </recommendedName>
</protein>
<evidence type="ECO:0000313" key="2">
    <source>
        <dbReference type="EMBL" id="OAT70925.1"/>
    </source>
</evidence>
<reference evidence="2 3" key="1">
    <citation type="submission" date="2016-01" db="EMBL/GenBank/DDBJ databases">
        <title>Mycobacterium immunogenum strain CD11_6 genome sequencing and assembly.</title>
        <authorList>
            <person name="Kaur G."/>
            <person name="Nair G.R."/>
            <person name="Mayilraj S."/>
        </authorList>
    </citation>
    <scope>NUCLEOTIDE SEQUENCE [LARGE SCALE GENOMIC DNA]</scope>
    <source>
        <strain evidence="2 3">CD11-6</strain>
    </source>
</reference>
<sequence length="151" mass="16316">MATKATAKKTVPAVEVDDDDAREYEDNLDIAEGEQSTETPAKPEPKPGDAGFDWAPIYVEGTELKRYEDPSGTVVALPPFPTPDAGDIFADLLEDIPDHVMLIKLFRQAMRDHAVDYGEGIAAITAAFRGGGKLADIRGLLTFWSGAKLPN</sequence>
<evidence type="ECO:0000256" key="1">
    <source>
        <dbReference type="SAM" id="MobiDB-lite"/>
    </source>
</evidence>
<dbReference type="RefSeq" id="WP_064628067.1">
    <property type="nucleotide sequence ID" value="NZ_LQYE01000001.1"/>
</dbReference>
<dbReference type="AlphaFoldDB" id="A0A179VIU3"/>
<comment type="caution">
    <text evidence="2">The sequence shown here is derived from an EMBL/GenBank/DDBJ whole genome shotgun (WGS) entry which is preliminary data.</text>
</comment>